<protein>
    <recommendedName>
        <fullName evidence="4">NADH-ubiquinone oxidoreductase chain 6</fullName>
        <ecNumber evidence="3">7.1.1.2</ecNumber>
    </recommendedName>
    <alternativeName>
        <fullName evidence="14">NADH dehydrogenase subunit 6</fullName>
    </alternativeName>
</protein>
<evidence type="ECO:0000256" key="2">
    <source>
        <dbReference type="ARBA" id="ARBA00005698"/>
    </source>
</evidence>
<dbReference type="EMBL" id="MG551498">
    <property type="protein sequence ID" value="QAX91435.1"/>
    <property type="molecule type" value="Genomic_DNA"/>
</dbReference>
<evidence type="ECO:0000256" key="8">
    <source>
        <dbReference type="ARBA" id="ARBA00022967"/>
    </source>
</evidence>
<evidence type="ECO:0000256" key="14">
    <source>
        <dbReference type="ARBA" id="ARBA00031019"/>
    </source>
</evidence>
<accession>A0A411ATV5</accession>
<keyword evidence="12 17" id="KW-0496">Mitochondrion</keyword>
<reference evidence="17" key="1">
    <citation type="submission" date="2017-11" db="EMBL/GenBank/DDBJ databases">
        <title>Complete mitochondrial genome of Thalassina squamifera.</title>
        <authorList>
            <person name="Tan M.H."/>
            <person name="Gan H.M."/>
            <person name="Lee Y.P."/>
            <person name="Austin C.M."/>
        </authorList>
    </citation>
    <scope>NUCLEOTIDE SEQUENCE</scope>
</reference>
<feature type="transmembrane region" description="Helical" evidence="16">
    <location>
        <begin position="48"/>
        <end position="69"/>
    </location>
</feature>
<evidence type="ECO:0000256" key="13">
    <source>
        <dbReference type="ARBA" id="ARBA00023136"/>
    </source>
</evidence>
<organism evidence="17">
    <name type="scientific">Thalassina squamifera</name>
    <dbReference type="NCBI Taxonomy" id="576635"/>
    <lineage>
        <taxon>Eukaryota</taxon>
        <taxon>Metazoa</taxon>
        <taxon>Ecdysozoa</taxon>
        <taxon>Arthropoda</taxon>
        <taxon>Crustacea</taxon>
        <taxon>Multicrustacea</taxon>
        <taxon>Malacostraca</taxon>
        <taxon>Eumalacostraca</taxon>
        <taxon>Eucarida</taxon>
        <taxon>Decapoda</taxon>
        <taxon>Pleocyemata</taxon>
        <taxon>Gebiidea</taxon>
        <taxon>Thalassinidae</taxon>
        <taxon>Thalassina</taxon>
    </lineage>
</organism>
<dbReference type="GO" id="GO:0008137">
    <property type="term" value="F:NADH dehydrogenase (ubiquinone) activity"/>
    <property type="evidence" value="ECO:0007669"/>
    <property type="project" value="UniProtKB-EC"/>
</dbReference>
<keyword evidence="10 16" id="KW-1133">Transmembrane helix</keyword>
<evidence type="ECO:0000256" key="16">
    <source>
        <dbReference type="SAM" id="Phobius"/>
    </source>
</evidence>
<evidence type="ECO:0000256" key="12">
    <source>
        <dbReference type="ARBA" id="ARBA00023128"/>
    </source>
</evidence>
<evidence type="ECO:0000256" key="6">
    <source>
        <dbReference type="ARBA" id="ARBA00022660"/>
    </source>
</evidence>
<evidence type="ECO:0000256" key="11">
    <source>
        <dbReference type="ARBA" id="ARBA00023027"/>
    </source>
</evidence>
<dbReference type="InterPro" id="IPR050269">
    <property type="entry name" value="ComplexI_Subunit6"/>
</dbReference>
<keyword evidence="5" id="KW-0813">Transport</keyword>
<keyword evidence="8" id="KW-1278">Translocase</keyword>
<comment type="subcellular location">
    <subcellularLocation>
        <location evidence="1">Mitochondrion membrane</location>
        <topology evidence="1">Multi-pass membrane protein</topology>
    </subcellularLocation>
</comment>
<evidence type="ECO:0000313" key="17">
    <source>
        <dbReference type="EMBL" id="QAX91435.1"/>
    </source>
</evidence>
<evidence type="ECO:0000256" key="9">
    <source>
        <dbReference type="ARBA" id="ARBA00022982"/>
    </source>
</evidence>
<feature type="transmembrane region" description="Helical" evidence="16">
    <location>
        <begin position="81"/>
        <end position="100"/>
    </location>
</feature>
<dbReference type="GO" id="GO:0031966">
    <property type="term" value="C:mitochondrial membrane"/>
    <property type="evidence" value="ECO:0007669"/>
    <property type="project" value="UniProtKB-SubCell"/>
</dbReference>
<name>A0A411ATV5_9EUCA</name>
<evidence type="ECO:0000256" key="10">
    <source>
        <dbReference type="ARBA" id="ARBA00022989"/>
    </source>
</evidence>
<feature type="transmembrane region" description="Helical" evidence="16">
    <location>
        <begin position="21"/>
        <end position="42"/>
    </location>
</feature>
<keyword evidence="11" id="KW-0520">NAD</keyword>
<evidence type="ECO:0000256" key="3">
    <source>
        <dbReference type="ARBA" id="ARBA00012944"/>
    </source>
</evidence>
<keyword evidence="6" id="KW-0679">Respiratory chain</keyword>
<evidence type="ECO:0000256" key="4">
    <source>
        <dbReference type="ARBA" id="ARBA00021095"/>
    </source>
</evidence>
<proteinExistence type="inferred from homology"/>
<sequence>MLTMTIPTIILLSLLFTRLQHPLSMGLILLMQTILISVSSGIMNPSFWMSYILFLIFLGGMLVLFIYVASLASNELFKFSFLLSSIFVVCLLFSILMFLVTDKTLITNKISSMITLEPTSFLKNSYDPFISSIYHPPTSALTIFIVLYLLLTLFVVVKITNNFFGPLRIS</sequence>
<feature type="transmembrane region" description="Helical" evidence="16">
    <location>
        <begin position="140"/>
        <end position="160"/>
    </location>
</feature>
<dbReference type="PANTHER" id="PTHR11435:SF1">
    <property type="entry name" value="NADH-UBIQUINONE OXIDOREDUCTASE CHAIN 6"/>
    <property type="match status" value="1"/>
</dbReference>
<evidence type="ECO:0000256" key="5">
    <source>
        <dbReference type="ARBA" id="ARBA00022448"/>
    </source>
</evidence>
<keyword evidence="7 16" id="KW-0812">Transmembrane</keyword>
<geneLocation type="mitochondrion" evidence="17"/>
<comment type="catalytic activity">
    <reaction evidence="15">
        <text>a ubiquinone + NADH + 5 H(+)(in) = a ubiquinol + NAD(+) + 4 H(+)(out)</text>
        <dbReference type="Rhea" id="RHEA:29091"/>
        <dbReference type="Rhea" id="RHEA-COMP:9565"/>
        <dbReference type="Rhea" id="RHEA-COMP:9566"/>
        <dbReference type="ChEBI" id="CHEBI:15378"/>
        <dbReference type="ChEBI" id="CHEBI:16389"/>
        <dbReference type="ChEBI" id="CHEBI:17976"/>
        <dbReference type="ChEBI" id="CHEBI:57540"/>
        <dbReference type="ChEBI" id="CHEBI:57945"/>
        <dbReference type="EC" id="7.1.1.2"/>
    </reaction>
</comment>
<evidence type="ECO:0000256" key="7">
    <source>
        <dbReference type="ARBA" id="ARBA00022692"/>
    </source>
</evidence>
<evidence type="ECO:0000256" key="15">
    <source>
        <dbReference type="ARBA" id="ARBA00049551"/>
    </source>
</evidence>
<evidence type="ECO:0000256" key="1">
    <source>
        <dbReference type="ARBA" id="ARBA00004225"/>
    </source>
</evidence>
<keyword evidence="9" id="KW-0249">Electron transport</keyword>
<gene>
    <name evidence="17" type="primary">nad6</name>
</gene>
<keyword evidence="13 16" id="KW-0472">Membrane</keyword>
<dbReference type="EC" id="7.1.1.2" evidence="3"/>
<dbReference type="AlphaFoldDB" id="A0A411ATV5"/>
<dbReference type="PANTHER" id="PTHR11435">
    <property type="entry name" value="NADH UBIQUINONE OXIDOREDUCTASE SUBUNIT ND6"/>
    <property type="match status" value="1"/>
</dbReference>
<comment type="similarity">
    <text evidence="2">Belongs to the complex I subunit 6 family.</text>
</comment>